<reference evidence="1 2" key="1">
    <citation type="submission" date="2016-09" db="EMBL/GenBank/DDBJ databases">
        <authorList>
            <person name="Capua I."/>
            <person name="De Benedictis P."/>
            <person name="Joannis T."/>
            <person name="Lombin L.H."/>
            <person name="Cattoli G."/>
        </authorList>
    </citation>
    <scope>NUCLEOTIDE SEQUENCE [LARGE SCALE GENOMIC DNA]</scope>
    <source>
        <strain evidence="1 2">IMI 309357</strain>
    </source>
</reference>
<proteinExistence type="predicted"/>
<evidence type="ECO:0000313" key="2">
    <source>
        <dbReference type="Proteomes" id="UP000176998"/>
    </source>
</evidence>
<protein>
    <recommendedName>
        <fullName evidence="3">Chromo domain-containing protein</fullName>
    </recommendedName>
</protein>
<comment type="caution">
    <text evidence="1">The sequence shown here is derived from an EMBL/GenBank/DDBJ whole genome shotgun (WGS) entry which is preliminary data.</text>
</comment>
<dbReference type="Proteomes" id="UP000176998">
    <property type="component" value="Unassembled WGS sequence"/>
</dbReference>
<dbReference type="GeneID" id="34553240"/>
<accession>A0A1G4BT83</accession>
<gene>
    <name evidence="1" type="ORF">CORC01_00072</name>
</gene>
<keyword evidence="2" id="KW-1185">Reference proteome</keyword>
<name>A0A1G4BT83_9PEZI</name>
<evidence type="ECO:0000313" key="1">
    <source>
        <dbReference type="EMBL" id="OHF04601.1"/>
    </source>
</evidence>
<dbReference type="OrthoDB" id="4850971at2759"/>
<dbReference type="EMBL" id="MJBS01000001">
    <property type="protein sequence ID" value="OHF04601.1"/>
    <property type="molecule type" value="Genomic_DNA"/>
</dbReference>
<dbReference type="AlphaFoldDB" id="A0A1G4BT83"/>
<organism evidence="1 2">
    <name type="scientific">Colletotrichum orchidophilum</name>
    <dbReference type="NCBI Taxonomy" id="1209926"/>
    <lineage>
        <taxon>Eukaryota</taxon>
        <taxon>Fungi</taxon>
        <taxon>Dikarya</taxon>
        <taxon>Ascomycota</taxon>
        <taxon>Pezizomycotina</taxon>
        <taxon>Sordariomycetes</taxon>
        <taxon>Hypocreomycetidae</taxon>
        <taxon>Glomerellales</taxon>
        <taxon>Glomerellaceae</taxon>
        <taxon>Colletotrichum</taxon>
    </lineage>
</organism>
<dbReference type="RefSeq" id="XP_022481735.1">
    <property type="nucleotide sequence ID" value="XM_022611730.1"/>
</dbReference>
<sequence>MTVAEWELLDISNHAVEASDPTRIMLQCLWNTKENSITWEPECVIQEDAPLVQEAYVTINNHRNIIQTHTFISDNKKADKGADAIMSVSWVESMEVIDVLESLSRRTAPYC</sequence>
<evidence type="ECO:0008006" key="3">
    <source>
        <dbReference type="Google" id="ProtNLM"/>
    </source>
</evidence>
<dbReference type="STRING" id="1209926.A0A1G4BT83"/>